<proteinExistence type="inferred from homology"/>
<dbReference type="FunFam" id="1.10.10.10:FF:000025">
    <property type="entry name" value="40S ribosomal protein S10"/>
    <property type="match status" value="1"/>
</dbReference>
<evidence type="ECO:0000256" key="6">
    <source>
        <dbReference type="ARBA" id="ARBA00022980"/>
    </source>
</evidence>
<comment type="caution">
    <text evidence="14">The sequence shown here is derived from an EMBL/GenBank/DDBJ whole genome shotgun (WGS) entry which is preliminary data.</text>
</comment>
<gene>
    <name evidence="14" type="ORF">BP5553_00351</name>
</gene>
<organism evidence="14 15">
    <name type="scientific">Venustampulla echinocandica</name>
    <dbReference type="NCBI Taxonomy" id="2656787"/>
    <lineage>
        <taxon>Eukaryota</taxon>
        <taxon>Fungi</taxon>
        <taxon>Dikarya</taxon>
        <taxon>Ascomycota</taxon>
        <taxon>Pezizomycotina</taxon>
        <taxon>Leotiomycetes</taxon>
        <taxon>Helotiales</taxon>
        <taxon>Pleuroascaceae</taxon>
        <taxon>Venustampulla</taxon>
    </lineage>
</organism>
<dbReference type="STRING" id="2656787.A0A370TXW6"/>
<comment type="subcellular location">
    <subcellularLocation>
        <location evidence="1">Cytoplasm</location>
    </subcellularLocation>
</comment>
<evidence type="ECO:0000313" key="15">
    <source>
        <dbReference type="Proteomes" id="UP000254866"/>
    </source>
</evidence>
<keyword evidence="8" id="KW-0119">Carbohydrate metabolism</keyword>
<dbReference type="GO" id="GO:0005737">
    <property type="term" value="C:cytoplasm"/>
    <property type="evidence" value="ECO:0007669"/>
    <property type="project" value="UniProtKB-SubCell"/>
</dbReference>
<dbReference type="OrthoDB" id="5211809at2759"/>
<evidence type="ECO:0000259" key="13">
    <source>
        <dbReference type="Pfam" id="PF03501"/>
    </source>
</evidence>
<name>A0A370TXW6_9HELO</name>
<dbReference type="InterPro" id="IPR052176">
    <property type="entry name" value="Glycosyl_Hydrlase_43_Enz"/>
</dbReference>
<dbReference type="RefSeq" id="XP_031873028.1">
    <property type="nucleotide sequence ID" value="XM_032008974.1"/>
</dbReference>
<dbReference type="Pfam" id="PF03501">
    <property type="entry name" value="S10_plectin"/>
    <property type="match status" value="1"/>
</dbReference>
<keyword evidence="6" id="KW-0689">Ribosomal protein</keyword>
<dbReference type="GO" id="GO:0004553">
    <property type="term" value="F:hydrolase activity, hydrolyzing O-glycosyl compounds"/>
    <property type="evidence" value="ECO:0007669"/>
    <property type="project" value="InterPro"/>
</dbReference>
<dbReference type="Proteomes" id="UP000254866">
    <property type="component" value="Unassembled WGS sequence"/>
</dbReference>
<evidence type="ECO:0000313" key="14">
    <source>
        <dbReference type="EMBL" id="RDL40372.1"/>
    </source>
</evidence>
<dbReference type="Gene3D" id="2.115.10.20">
    <property type="entry name" value="Glycosyl hydrolase domain, family 43"/>
    <property type="match status" value="1"/>
</dbReference>
<evidence type="ECO:0000256" key="5">
    <source>
        <dbReference type="ARBA" id="ARBA00022801"/>
    </source>
</evidence>
<dbReference type="InterPro" id="IPR036388">
    <property type="entry name" value="WH-like_DNA-bd_sf"/>
</dbReference>
<keyword evidence="4" id="KW-0963">Cytoplasm</keyword>
<evidence type="ECO:0000256" key="7">
    <source>
        <dbReference type="ARBA" id="ARBA00023274"/>
    </source>
</evidence>
<dbReference type="PANTHER" id="PTHR43772:SF2">
    <property type="entry name" value="PUTATIVE (AFU_ORTHOLOGUE AFUA_2G04480)-RELATED"/>
    <property type="match status" value="1"/>
</dbReference>
<feature type="region of interest" description="Disordered" evidence="12">
    <location>
        <begin position="438"/>
        <end position="514"/>
    </location>
</feature>
<evidence type="ECO:0000256" key="9">
    <source>
        <dbReference type="ARBA" id="ARBA00023295"/>
    </source>
</evidence>
<dbReference type="AlphaFoldDB" id="A0A370TXW6"/>
<dbReference type="InterPro" id="IPR005326">
    <property type="entry name" value="Plectin_eS10_N"/>
</dbReference>
<evidence type="ECO:0000256" key="8">
    <source>
        <dbReference type="ARBA" id="ARBA00023277"/>
    </source>
</evidence>
<comment type="similarity">
    <text evidence="3 11">Belongs to the glycosyl hydrolase 43 family.</text>
</comment>
<evidence type="ECO:0000256" key="3">
    <source>
        <dbReference type="ARBA" id="ARBA00009865"/>
    </source>
</evidence>
<dbReference type="CDD" id="cd18619">
    <property type="entry name" value="GH43_CoXyl43_like"/>
    <property type="match status" value="1"/>
</dbReference>
<keyword evidence="15" id="KW-1185">Reference proteome</keyword>
<protein>
    <submittedName>
        <fullName evidence="14">Arabinanase</fullName>
    </submittedName>
</protein>
<comment type="similarity">
    <text evidence="2">Belongs to the eukaryotic ribosomal protein eS10 family.</text>
</comment>
<feature type="compositionally biased region" description="Gly residues" evidence="12">
    <location>
        <begin position="501"/>
        <end position="514"/>
    </location>
</feature>
<accession>A0A370TXW6</accession>
<sequence length="514" mass="57755">MSNEPLVKHIFTADPSAHVFEGKLFVYPSHDRKTDIEDNDNGDQYDMNDYHVLSMEEVGGPVTDHGVALKAEDIPWVSKQLWAPDAAFKNGKYYLYFPARDKEGVFRIGVAVGDAPQGPFKPEAEPIAGSFSIDPATFVDDDGQAYLYFGGIWGGQLQCWRGDKFDKAAYTTMEAQGDEPAFLPRVAKLTEDMLSLAEPVRGLEILGEDGKLLPAHDHDRRFFEAAWMHKYNGKYYFSYSTGDTHFLAYGIGDNPYGPFTYGGRILDPVEGWTTHHSIAEFKGKWYLFYHDTEISGKNHLRNAKGQFFILDAAVVEARTQIIIVNFETSAKQSKNNHRTPPPTAKMLIPKADRKKIHEYLFREGVLVAKKDYNLPKHNDIDTKNLYVVKACQSLTSRGYVKTQFSWQYYYYTLTPEGLDYLREWLHLPAEIVPATHIKQQRSHAPPRGMMGGEERERKPFGGRGGRGGGERGDREGGYRRRDAGEGKEGAPSGEFAPQFRGGFGRGRGGAAPPS</sequence>
<dbReference type="InterPro" id="IPR006710">
    <property type="entry name" value="Glyco_hydro_43"/>
</dbReference>
<dbReference type="SUPFAM" id="SSF75005">
    <property type="entry name" value="Arabinanase/levansucrase/invertase"/>
    <property type="match status" value="1"/>
</dbReference>
<feature type="compositionally biased region" description="Basic and acidic residues" evidence="12">
    <location>
        <begin position="468"/>
        <end position="488"/>
    </location>
</feature>
<evidence type="ECO:0000256" key="1">
    <source>
        <dbReference type="ARBA" id="ARBA00004496"/>
    </source>
</evidence>
<keyword evidence="5 11" id="KW-0378">Hydrolase</keyword>
<keyword evidence="7" id="KW-0687">Ribonucleoprotein</keyword>
<reference evidence="14 15" key="1">
    <citation type="journal article" date="2018" name="IMA Fungus">
        <title>IMA Genome-F 9: Draft genome sequence of Annulohypoxylon stygium, Aspergillus mulundensis, Berkeleyomyces basicola (syn. Thielaviopsis basicola), Ceratocystis smalleyi, two Cercospora beticola strains, Coleophoma cylindrospora, Fusarium fracticaudum, Phialophora cf. hyalina, and Morchella septimelata.</title>
        <authorList>
            <person name="Wingfield B.D."/>
            <person name="Bills G.F."/>
            <person name="Dong Y."/>
            <person name="Huang W."/>
            <person name="Nel W.J."/>
            <person name="Swalarsk-Parry B.S."/>
            <person name="Vaghefi N."/>
            <person name="Wilken P.M."/>
            <person name="An Z."/>
            <person name="de Beer Z.W."/>
            <person name="De Vos L."/>
            <person name="Chen L."/>
            <person name="Duong T.A."/>
            <person name="Gao Y."/>
            <person name="Hammerbacher A."/>
            <person name="Kikkert J.R."/>
            <person name="Li Y."/>
            <person name="Li H."/>
            <person name="Li K."/>
            <person name="Li Q."/>
            <person name="Liu X."/>
            <person name="Ma X."/>
            <person name="Naidoo K."/>
            <person name="Pethybridge S.J."/>
            <person name="Sun J."/>
            <person name="Steenkamp E.T."/>
            <person name="van der Nest M.A."/>
            <person name="van Wyk S."/>
            <person name="Wingfield M.J."/>
            <person name="Xiong C."/>
            <person name="Yue Q."/>
            <person name="Zhang X."/>
        </authorList>
    </citation>
    <scope>NUCLEOTIDE SEQUENCE [LARGE SCALE GENOMIC DNA]</scope>
    <source>
        <strain evidence="14 15">BP 5553</strain>
    </source>
</reference>
<dbReference type="GeneID" id="43593200"/>
<dbReference type="Gene3D" id="1.10.10.10">
    <property type="entry name" value="Winged helix-like DNA-binding domain superfamily/Winged helix DNA-binding domain"/>
    <property type="match status" value="1"/>
</dbReference>
<feature type="domain" description="Plectin/eS10 N-terminal" evidence="13">
    <location>
        <begin position="348"/>
        <end position="439"/>
    </location>
</feature>
<dbReference type="InterPro" id="IPR023296">
    <property type="entry name" value="Glyco_hydro_beta-prop_sf"/>
</dbReference>
<dbReference type="GO" id="GO:0005840">
    <property type="term" value="C:ribosome"/>
    <property type="evidence" value="ECO:0007669"/>
    <property type="project" value="UniProtKB-KW"/>
</dbReference>
<keyword evidence="9 11" id="KW-0326">Glycosidase</keyword>
<evidence type="ECO:0000256" key="11">
    <source>
        <dbReference type="RuleBase" id="RU361187"/>
    </source>
</evidence>
<dbReference type="GO" id="GO:0005975">
    <property type="term" value="P:carbohydrate metabolic process"/>
    <property type="evidence" value="ECO:0007669"/>
    <property type="project" value="InterPro"/>
</dbReference>
<feature type="site" description="Important for catalytic activity, responsible for pKa modulation of the active site Glu and correct orientation of both the proton donor and substrate" evidence="10">
    <location>
        <position position="134"/>
    </location>
</feature>
<dbReference type="GO" id="GO:1990904">
    <property type="term" value="C:ribonucleoprotein complex"/>
    <property type="evidence" value="ECO:0007669"/>
    <property type="project" value="UniProtKB-KW"/>
</dbReference>
<evidence type="ECO:0000256" key="2">
    <source>
        <dbReference type="ARBA" id="ARBA00007278"/>
    </source>
</evidence>
<evidence type="ECO:0000256" key="4">
    <source>
        <dbReference type="ARBA" id="ARBA00022490"/>
    </source>
</evidence>
<evidence type="ECO:0000256" key="10">
    <source>
        <dbReference type="PIRSR" id="PIRSR606710-2"/>
    </source>
</evidence>
<evidence type="ECO:0000256" key="12">
    <source>
        <dbReference type="SAM" id="MobiDB-lite"/>
    </source>
</evidence>
<dbReference type="Pfam" id="PF04616">
    <property type="entry name" value="Glyco_hydro_43"/>
    <property type="match status" value="1"/>
</dbReference>
<dbReference type="PANTHER" id="PTHR43772">
    <property type="entry name" value="ENDO-1,4-BETA-XYLANASE"/>
    <property type="match status" value="1"/>
</dbReference>
<dbReference type="EMBL" id="NPIC01000001">
    <property type="protein sequence ID" value="RDL40372.1"/>
    <property type="molecule type" value="Genomic_DNA"/>
</dbReference>